<dbReference type="AlphaFoldDB" id="A0A5C6RXH0"/>
<evidence type="ECO:0000256" key="2">
    <source>
        <dbReference type="ARBA" id="ARBA00022670"/>
    </source>
</evidence>
<feature type="domain" description="Peptidase M48" evidence="9">
    <location>
        <begin position="129"/>
        <end position="195"/>
    </location>
</feature>
<dbReference type="Pfam" id="PF02493">
    <property type="entry name" value="MORN"/>
    <property type="match status" value="4"/>
</dbReference>
<dbReference type="Pfam" id="PF01435">
    <property type="entry name" value="Peptidase_M48"/>
    <property type="match status" value="1"/>
</dbReference>
<dbReference type="PANTHER" id="PTHR23084:SF263">
    <property type="entry name" value="MORN REPEAT-CONTAINING PROTEIN 1"/>
    <property type="match status" value="1"/>
</dbReference>
<evidence type="ECO:0000256" key="5">
    <source>
        <dbReference type="ARBA" id="ARBA00022801"/>
    </source>
</evidence>
<evidence type="ECO:0000256" key="1">
    <source>
        <dbReference type="ARBA" id="ARBA00001947"/>
    </source>
</evidence>
<dbReference type="GO" id="GO:0006508">
    <property type="term" value="P:proteolysis"/>
    <property type="evidence" value="ECO:0007669"/>
    <property type="project" value="UniProtKB-KW"/>
</dbReference>
<protein>
    <submittedName>
        <fullName evidence="10">M48 family metalloprotease</fullName>
    </submittedName>
</protein>
<feature type="signal peptide" evidence="8">
    <location>
        <begin position="1"/>
        <end position="22"/>
    </location>
</feature>
<dbReference type="SUPFAM" id="SSF82185">
    <property type="entry name" value="Histone H3 K4-specific methyltransferase SET7/9 N-terminal domain"/>
    <property type="match status" value="1"/>
</dbReference>
<keyword evidence="2 10" id="KW-0645">Protease</keyword>
<evidence type="ECO:0000313" key="11">
    <source>
        <dbReference type="Proteomes" id="UP000321721"/>
    </source>
</evidence>
<evidence type="ECO:0000256" key="7">
    <source>
        <dbReference type="ARBA" id="ARBA00023049"/>
    </source>
</evidence>
<evidence type="ECO:0000256" key="3">
    <source>
        <dbReference type="ARBA" id="ARBA00022723"/>
    </source>
</evidence>
<organism evidence="10 11">
    <name type="scientific">Vicingus serpentipes</name>
    <dbReference type="NCBI Taxonomy" id="1926625"/>
    <lineage>
        <taxon>Bacteria</taxon>
        <taxon>Pseudomonadati</taxon>
        <taxon>Bacteroidota</taxon>
        <taxon>Flavobacteriia</taxon>
        <taxon>Flavobacteriales</taxon>
        <taxon>Vicingaceae</taxon>
        <taxon>Vicingus</taxon>
    </lineage>
</organism>
<dbReference type="EMBL" id="VOOS01000001">
    <property type="protein sequence ID" value="TXB66863.1"/>
    <property type="molecule type" value="Genomic_DNA"/>
</dbReference>
<keyword evidence="7 10" id="KW-0482">Metalloprotease</keyword>
<feature type="chain" id="PRO_5023122484" evidence="8">
    <location>
        <begin position="23"/>
        <end position="567"/>
    </location>
</feature>
<proteinExistence type="predicted"/>
<dbReference type="RefSeq" id="WP_147097877.1">
    <property type="nucleotide sequence ID" value="NZ_VOOS01000001.1"/>
</dbReference>
<keyword evidence="6" id="KW-0862">Zinc</keyword>
<reference evidence="10 11" key="1">
    <citation type="submission" date="2019-08" db="EMBL/GenBank/DDBJ databases">
        <title>Genome of Vicingus serpentipes NCIMB 15042.</title>
        <authorList>
            <person name="Bowman J.P."/>
        </authorList>
    </citation>
    <scope>NUCLEOTIDE SEQUENCE [LARGE SCALE GENOMIC DNA]</scope>
    <source>
        <strain evidence="10 11">NCIMB 15042</strain>
    </source>
</reference>
<dbReference type="OrthoDB" id="1173761at2"/>
<keyword evidence="3" id="KW-0479">Metal-binding</keyword>
<dbReference type="Gene3D" id="2.20.110.10">
    <property type="entry name" value="Histone H3 K4-specific methyltransferase SET7/9 N-terminal domain"/>
    <property type="match status" value="2"/>
</dbReference>
<keyword evidence="8" id="KW-0732">Signal</keyword>
<dbReference type="SMART" id="SM00698">
    <property type="entry name" value="MORN"/>
    <property type="match status" value="4"/>
</dbReference>
<dbReference type="Gene3D" id="2.60.40.1120">
    <property type="entry name" value="Carboxypeptidase-like, regulatory domain"/>
    <property type="match status" value="1"/>
</dbReference>
<evidence type="ECO:0000256" key="4">
    <source>
        <dbReference type="ARBA" id="ARBA00022737"/>
    </source>
</evidence>
<keyword evidence="4" id="KW-0677">Repeat</keyword>
<accession>A0A5C6RXH0</accession>
<dbReference type="InterPro" id="IPR001915">
    <property type="entry name" value="Peptidase_M48"/>
</dbReference>
<evidence type="ECO:0000256" key="6">
    <source>
        <dbReference type="ARBA" id="ARBA00022833"/>
    </source>
</evidence>
<evidence type="ECO:0000259" key="9">
    <source>
        <dbReference type="Pfam" id="PF01435"/>
    </source>
</evidence>
<evidence type="ECO:0000313" key="10">
    <source>
        <dbReference type="EMBL" id="TXB66863.1"/>
    </source>
</evidence>
<dbReference type="GO" id="GO:0046872">
    <property type="term" value="F:metal ion binding"/>
    <property type="evidence" value="ECO:0007669"/>
    <property type="project" value="UniProtKB-KW"/>
</dbReference>
<name>A0A5C6RXH0_9FLAO</name>
<dbReference type="InterPro" id="IPR008969">
    <property type="entry name" value="CarboxyPept-like_regulatory"/>
</dbReference>
<dbReference type="PANTHER" id="PTHR23084">
    <property type="entry name" value="PHOSPHATIDYLINOSITOL-4-PHOSPHATE 5-KINASE RELATED"/>
    <property type="match status" value="1"/>
</dbReference>
<gene>
    <name evidence="10" type="ORF">FRY74_01370</name>
</gene>
<keyword evidence="5" id="KW-0378">Hydrolase</keyword>
<comment type="caution">
    <text evidence="10">The sequence shown here is derived from an EMBL/GenBank/DDBJ whole genome shotgun (WGS) entry which is preliminary data.</text>
</comment>
<dbReference type="GO" id="GO:0004222">
    <property type="term" value="F:metalloendopeptidase activity"/>
    <property type="evidence" value="ECO:0007669"/>
    <property type="project" value="InterPro"/>
</dbReference>
<dbReference type="InterPro" id="IPR003409">
    <property type="entry name" value="MORN"/>
</dbReference>
<evidence type="ECO:0000256" key="8">
    <source>
        <dbReference type="SAM" id="SignalP"/>
    </source>
</evidence>
<sequence>MKNILSILIVSLFLLNSTVAQICGYNKTISFEDFYCDFESQTKDKYSEVSVSKILDVIGASKSFVLLPCDDMQNCFATTFNGVRYIVYDKGFLDGIANNSDSWSKMSILAHEIGHHINGHTVEALLYSAGTIEPKVLSERRKQELEADEFSGFVLGKLGATLEQCQSALTIVSNNDNDLNSTHPKLDKRLQAIKNGYDKAKSGAVNICLKGDCLAGQGIKKYKNGTYEGEFLNGKRNGHGIYYWNNGDIYKGMWENNFQKGLGERTYIDGSKYKGNWDRGKKDGFGKMVYNNSSFYSGTWENDLKDGFARTFSVENGNSSGFWIKGEQIPRIRGGCLSGDCDDYIDKKGNVTGQFTILTSHTYQKGDFIDGLIVKGKVINHVGNVYVGRFDNYALVQGYYIVNDVVNDVDSTDHPISVIQFYNISGTVLDLDSIPLSNVKVKMVGTDGSSIVVESDVNGSFLIGRDLMFPETSYGLLVSKPGYFSVIRKETTVGIVNSKKFFHEYRLQKIEMIFSKLEIEEIINKNRRIYVGDRLIFKDEIIYLFNKYGVKKNNIDYYIANTDYYDK</sequence>
<dbReference type="Proteomes" id="UP000321721">
    <property type="component" value="Unassembled WGS sequence"/>
</dbReference>
<dbReference type="SUPFAM" id="SSF49464">
    <property type="entry name" value="Carboxypeptidase regulatory domain-like"/>
    <property type="match status" value="1"/>
</dbReference>
<comment type="cofactor">
    <cofactor evidence="1">
        <name>Zn(2+)</name>
        <dbReference type="ChEBI" id="CHEBI:29105"/>
    </cofactor>
</comment>
<keyword evidence="11" id="KW-1185">Reference proteome</keyword>